<dbReference type="NCBIfam" id="NF006343">
    <property type="entry name" value="PRK08570.1"/>
    <property type="match status" value="1"/>
</dbReference>
<organism evidence="8 9">
    <name type="scientific">Micractinium conductrix</name>
    <dbReference type="NCBI Taxonomy" id="554055"/>
    <lineage>
        <taxon>Eukaryota</taxon>
        <taxon>Viridiplantae</taxon>
        <taxon>Chlorophyta</taxon>
        <taxon>core chlorophytes</taxon>
        <taxon>Trebouxiophyceae</taxon>
        <taxon>Chlorellales</taxon>
        <taxon>Chlorellaceae</taxon>
        <taxon>Chlorella clade</taxon>
        <taxon>Micractinium</taxon>
    </lineage>
</organism>
<dbReference type="CDD" id="cd06257">
    <property type="entry name" value="DnaJ"/>
    <property type="match status" value="1"/>
</dbReference>
<evidence type="ECO:0000256" key="3">
    <source>
        <dbReference type="ARBA" id="ARBA00023274"/>
    </source>
</evidence>
<reference evidence="8 9" key="1">
    <citation type="journal article" date="2018" name="Plant J.">
        <title>Genome sequences of Chlorella sorokiniana UTEX 1602 and Micractinium conductrix SAG 241.80: implications to maltose excretion by a green alga.</title>
        <authorList>
            <person name="Arriola M.B."/>
            <person name="Velmurugan N."/>
            <person name="Zhang Y."/>
            <person name="Plunkett M.H."/>
            <person name="Hondzo H."/>
            <person name="Barney B.M."/>
        </authorList>
    </citation>
    <scope>NUCLEOTIDE SEQUENCE [LARGE SCALE GENOMIC DNA]</scope>
    <source>
        <strain evidence="8 9">SAG 241.80</strain>
    </source>
</reference>
<feature type="compositionally biased region" description="Low complexity" evidence="5">
    <location>
        <begin position="228"/>
        <end position="238"/>
    </location>
</feature>
<dbReference type="CDD" id="cd01417">
    <property type="entry name" value="Ribosomal_L19e_E"/>
    <property type="match status" value="1"/>
</dbReference>
<dbReference type="PANTHER" id="PTHR10722">
    <property type="entry name" value="60S RIBOSOMAL PROTEIN L19"/>
    <property type="match status" value="1"/>
</dbReference>
<dbReference type="SUPFAM" id="SSF46565">
    <property type="entry name" value="Chaperone J-domain"/>
    <property type="match status" value="1"/>
</dbReference>
<evidence type="ECO:0000313" key="8">
    <source>
        <dbReference type="EMBL" id="PSC76813.1"/>
    </source>
</evidence>
<evidence type="ECO:0000313" key="9">
    <source>
        <dbReference type="Proteomes" id="UP000239649"/>
    </source>
</evidence>
<feature type="compositionally biased region" description="Basic and acidic residues" evidence="5">
    <location>
        <begin position="158"/>
        <end position="181"/>
    </location>
</feature>
<dbReference type="InterPro" id="IPR039547">
    <property type="entry name" value="Ribosomal_eL19"/>
</dbReference>
<dbReference type="InterPro" id="IPR023638">
    <property type="entry name" value="Ribosomal_eL19_CS"/>
</dbReference>
<feature type="compositionally biased region" description="Basic residues" evidence="5">
    <location>
        <begin position="72"/>
        <end position="83"/>
    </location>
</feature>
<dbReference type="InterPro" id="IPR035970">
    <property type="entry name" value="60S_ribosomal_eL19_sf"/>
</dbReference>
<gene>
    <name evidence="8" type="primary">g67</name>
    <name evidence="8" type="ORF">C2E20_0067</name>
</gene>
<dbReference type="PROSITE" id="PS00526">
    <property type="entry name" value="RIBOSOMAL_L19E"/>
    <property type="match status" value="1"/>
</dbReference>
<dbReference type="Pfam" id="PF00226">
    <property type="entry name" value="DnaJ"/>
    <property type="match status" value="1"/>
</dbReference>
<dbReference type="Pfam" id="PF13370">
    <property type="entry name" value="Fer4_13"/>
    <property type="match status" value="1"/>
</dbReference>
<dbReference type="STRING" id="554055.A0A2P6VRU7"/>
<dbReference type="Gene3D" id="1.10.1200.240">
    <property type="match status" value="1"/>
</dbReference>
<feature type="compositionally biased region" description="Low complexity" evidence="5">
    <location>
        <begin position="206"/>
        <end position="220"/>
    </location>
</feature>
<dbReference type="EMBL" id="LHPF02000001">
    <property type="protein sequence ID" value="PSC76813.1"/>
    <property type="molecule type" value="Genomic_DNA"/>
</dbReference>
<comment type="caution">
    <text evidence="8">The sequence shown here is derived from an EMBL/GenBank/DDBJ whole genome shotgun (WGS) entry which is preliminary data.</text>
</comment>
<dbReference type="OrthoDB" id="376357at2759"/>
<dbReference type="GO" id="GO:0022625">
    <property type="term" value="C:cytosolic large ribosomal subunit"/>
    <property type="evidence" value="ECO:0007669"/>
    <property type="project" value="InterPro"/>
</dbReference>
<evidence type="ECO:0000256" key="4">
    <source>
        <dbReference type="RuleBase" id="RU000574"/>
    </source>
</evidence>
<dbReference type="GO" id="GO:0003735">
    <property type="term" value="F:structural constituent of ribosome"/>
    <property type="evidence" value="ECO:0007669"/>
    <property type="project" value="InterPro"/>
</dbReference>
<protein>
    <recommendedName>
        <fullName evidence="4">Ribosomal protein L19</fullName>
    </recommendedName>
</protein>
<dbReference type="HAMAP" id="MF_01475">
    <property type="entry name" value="Ribosomal_eL19"/>
    <property type="match status" value="1"/>
</dbReference>
<feature type="region of interest" description="Disordered" evidence="5">
    <location>
        <begin position="60"/>
        <end position="83"/>
    </location>
</feature>
<dbReference type="InterPro" id="IPR000196">
    <property type="entry name" value="Ribosomal_eL19_dom"/>
</dbReference>
<dbReference type="InterPro" id="IPR001623">
    <property type="entry name" value="DnaJ_domain"/>
</dbReference>
<sequence>MVSLKLQKRLAASVLGCGLRKVWLDPNEVNDISMANSRQNVRKLVKDGFIIRKPEKIHSRSRARRAAEAKAKGRHSGYGKRRGTREARLPTKILWIRRMRVLRRLLKKYRDSKKIDRHLYHELYMKVKGNVYKNKRVLMEAIHKQKAEKIREKNIADQLEARRSKNRAMRERKAARREERFAQGIPAASTEAKKRWMSGAAVTERPAGSSLLRSPAAAAPRRQRHAARPAAVATSARPTGKPASFVLTNGVVDYYELLGVDDFATSPEIKLAYRTLAKVCHVDIAGDTPDNRNMCILLNEAYEVLMNPDTRMLYNAELDAALTDEDDGYTGEPLSRWMANKKMGKNTDPNENRAVFVDEQTCIGCKQCVWCAPATFRMEPAYGRSRVFAQWVDKEDDLTAAMEACPVSCIHWVEKEDLAPLEFVVQNKVKRTNVAAMMSAQGGAIDDVWAATAKYLKDRKRKEEDRVRAARYSAQQEAARRAAADALANKQAGWFDAFAQKLGVSNLATDAASMMENAVFGSSYSSDDEYSGYSKVGRRKRSARRVVGQYGARGSSGGKVPRERALVPVGAPLRPWRREQ</sequence>
<evidence type="ECO:0000256" key="5">
    <source>
        <dbReference type="SAM" id="MobiDB-lite"/>
    </source>
</evidence>
<dbReference type="SUPFAM" id="SSF48140">
    <property type="entry name" value="Ribosomal protein L19 (L19e)"/>
    <property type="match status" value="1"/>
</dbReference>
<name>A0A2P6VRU7_9CHLO</name>
<dbReference type="Gene3D" id="3.30.70.20">
    <property type="match status" value="1"/>
</dbReference>
<dbReference type="FunFam" id="1.10.1650.10:FF:000001">
    <property type="entry name" value="Ribosomal protein L19"/>
    <property type="match status" value="1"/>
</dbReference>
<dbReference type="SMART" id="SM01416">
    <property type="entry name" value="Ribosomal_L19e"/>
    <property type="match status" value="1"/>
</dbReference>
<dbReference type="Gene3D" id="1.10.1650.10">
    <property type="match status" value="1"/>
</dbReference>
<evidence type="ECO:0000259" key="6">
    <source>
        <dbReference type="PROSITE" id="PS50076"/>
    </source>
</evidence>
<dbReference type="InterPro" id="IPR036869">
    <property type="entry name" value="J_dom_sf"/>
</dbReference>
<dbReference type="InterPro" id="IPR033935">
    <property type="entry name" value="Ribosomal_eL19_euk"/>
</dbReference>
<dbReference type="SUPFAM" id="SSF54862">
    <property type="entry name" value="4Fe-4S ferredoxins"/>
    <property type="match status" value="1"/>
</dbReference>
<proteinExistence type="inferred from homology"/>
<feature type="domain" description="J" evidence="6">
    <location>
        <begin position="253"/>
        <end position="318"/>
    </location>
</feature>
<evidence type="ECO:0000256" key="1">
    <source>
        <dbReference type="ARBA" id="ARBA00011082"/>
    </source>
</evidence>
<dbReference type="PROSITE" id="PS51379">
    <property type="entry name" value="4FE4S_FER_2"/>
    <property type="match status" value="1"/>
</dbReference>
<dbReference type="InterPro" id="IPR057259">
    <property type="entry name" value="Ribosomal_L19e"/>
</dbReference>
<dbReference type="Gene3D" id="1.10.287.110">
    <property type="entry name" value="DnaJ domain"/>
    <property type="match status" value="1"/>
</dbReference>
<dbReference type="GO" id="GO:0003723">
    <property type="term" value="F:RNA binding"/>
    <property type="evidence" value="ECO:0007669"/>
    <property type="project" value="InterPro"/>
</dbReference>
<dbReference type="GO" id="GO:0006412">
    <property type="term" value="P:translation"/>
    <property type="evidence" value="ECO:0007669"/>
    <property type="project" value="InterPro"/>
</dbReference>
<feature type="domain" description="4Fe-4S ferredoxin-type" evidence="7">
    <location>
        <begin position="353"/>
        <end position="381"/>
    </location>
</feature>
<dbReference type="SMART" id="SM00271">
    <property type="entry name" value="DnaJ"/>
    <property type="match status" value="1"/>
</dbReference>
<keyword evidence="9" id="KW-1185">Reference proteome</keyword>
<feature type="region of interest" description="Disordered" evidence="5">
    <location>
        <begin position="158"/>
        <end position="239"/>
    </location>
</feature>
<dbReference type="InterPro" id="IPR057260">
    <property type="entry name" value="Ribosomal_L19e_C"/>
</dbReference>
<dbReference type="AlphaFoldDB" id="A0A2P6VRU7"/>
<dbReference type="PRINTS" id="PR00625">
    <property type="entry name" value="JDOMAIN"/>
</dbReference>
<dbReference type="InterPro" id="IPR017896">
    <property type="entry name" value="4Fe4S_Fe-S-bd"/>
</dbReference>
<dbReference type="Pfam" id="PF01280">
    <property type="entry name" value="Ribosomal_L19e"/>
    <property type="match status" value="1"/>
</dbReference>
<dbReference type="Proteomes" id="UP000239649">
    <property type="component" value="Unassembled WGS sequence"/>
</dbReference>
<accession>A0A2P6VRU7</accession>
<evidence type="ECO:0000259" key="7">
    <source>
        <dbReference type="PROSITE" id="PS51379"/>
    </source>
</evidence>
<keyword evidence="3 4" id="KW-0687">Ribonucleoprotein</keyword>
<evidence type="ECO:0000256" key="2">
    <source>
        <dbReference type="ARBA" id="ARBA00022980"/>
    </source>
</evidence>
<dbReference type="FunFam" id="1.10.1200.240:FF:000001">
    <property type="entry name" value="Ribosomal protein L19"/>
    <property type="match status" value="1"/>
</dbReference>
<dbReference type="PROSITE" id="PS50076">
    <property type="entry name" value="DNAJ_2"/>
    <property type="match status" value="1"/>
</dbReference>
<dbReference type="Pfam" id="PF25476">
    <property type="entry name" value="Ribosomal_L19e_C"/>
    <property type="match status" value="1"/>
</dbReference>
<dbReference type="InterPro" id="IPR015972">
    <property type="entry name" value="Ribosomal_eL19_dom1"/>
</dbReference>
<keyword evidence="2 4" id="KW-0689">Ribosomal protein</keyword>
<comment type="similarity">
    <text evidence="1 4">Belongs to the eukaryotic ribosomal protein eL19 family.</text>
</comment>
<feature type="region of interest" description="Disordered" evidence="5">
    <location>
        <begin position="524"/>
        <end position="563"/>
    </location>
</feature>